<dbReference type="InterPro" id="IPR017900">
    <property type="entry name" value="4Fe4S_Fe_S_CS"/>
</dbReference>
<keyword evidence="8" id="KW-0670">Pyruvate</keyword>
<keyword evidence="6" id="KW-0411">Iron-sulfur</keyword>
<dbReference type="PANTHER" id="PTHR43724">
    <property type="entry name" value="PYRUVATE SYNTHASE SUBUNIT PORD"/>
    <property type="match status" value="1"/>
</dbReference>
<comment type="cofactor">
    <cofactor evidence="1">
        <name>[4Fe-4S] cluster</name>
        <dbReference type="ChEBI" id="CHEBI:49883"/>
    </cofactor>
</comment>
<evidence type="ECO:0000256" key="2">
    <source>
        <dbReference type="ARBA" id="ARBA00022485"/>
    </source>
</evidence>
<dbReference type="EMBL" id="PCWW01000039">
    <property type="protein sequence ID" value="PIR13404.1"/>
    <property type="molecule type" value="Genomic_DNA"/>
</dbReference>
<dbReference type="SUPFAM" id="SSF54862">
    <property type="entry name" value="4Fe-4S ferredoxins"/>
    <property type="match status" value="1"/>
</dbReference>
<proteinExistence type="predicted"/>
<reference evidence="8 9" key="1">
    <citation type="submission" date="2017-09" db="EMBL/GenBank/DDBJ databases">
        <title>Depth-based differentiation of microbial function through sediment-hosted aquifers and enrichment of novel symbionts in the deep terrestrial subsurface.</title>
        <authorList>
            <person name="Probst A.J."/>
            <person name="Ladd B."/>
            <person name="Jarett J.K."/>
            <person name="Geller-Mcgrath D.E."/>
            <person name="Sieber C.M."/>
            <person name="Emerson J.B."/>
            <person name="Anantharaman K."/>
            <person name="Thomas B.C."/>
            <person name="Malmstrom R."/>
            <person name="Stieglmeier M."/>
            <person name="Klingl A."/>
            <person name="Woyke T."/>
            <person name="Ryan C.M."/>
            <person name="Banfield J.F."/>
        </authorList>
    </citation>
    <scope>NUCLEOTIDE SEQUENCE [LARGE SCALE GENOMIC DNA]</scope>
    <source>
        <strain evidence="8">CG11_big_fil_rev_8_21_14_0_20_39_10</strain>
    </source>
</reference>
<dbReference type="Gene3D" id="3.30.70.20">
    <property type="match status" value="1"/>
</dbReference>
<evidence type="ECO:0000313" key="8">
    <source>
        <dbReference type="EMBL" id="PIR13404.1"/>
    </source>
</evidence>
<evidence type="ECO:0000256" key="6">
    <source>
        <dbReference type="ARBA" id="ARBA00023014"/>
    </source>
</evidence>
<dbReference type="GO" id="GO:0051539">
    <property type="term" value="F:4 iron, 4 sulfur cluster binding"/>
    <property type="evidence" value="ECO:0007669"/>
    <property type="project" value="UniProtKB-KW"/>
</dbReference>
<feature type="domain" description="4Fe-4S ferredoxin-type" evidence="7">
    <location>
        <begin position="54"/>
        <end position="83"/>
    </location>
</feature>
<evidence type="ECO:0000256" key="1">
    <source>
        <dbReference type="ARBA" id="ARBA00001966"/>
    </source>
</evidence>
<evidence type="ECO:0000256" key="4">
    <source>
        <dbReference type="ARBA" id="ARBA00022737"/>
    </source>
</evidence>
<sequence length="85" mass="9329">MKITSKPSSTTKNKTGGWRTFIPKTDLKKCIGCGTCARICPENAIAMVKIKAKLKPKTDYDFCKGCALCAEECPVKAIVMELDKK</sequence>
<dbReference type="PROSITE" id="PS51379">
    <property type="entry name" value="4FE4S_FER_2"/>
    <property type="match status" value="2"/>
</dbReference>
<accession>A0A2M6K999</accession>
<dbReference type="AlphaFoldDB" id="A0A2M6K999"/>
<name>A0A2M6K999_9BACT</name>
<keyword evidence="4" id="KW-0677">Repeat</keyword>
<evidence type="ECO:0000256" key="3">
    <source>
        <dbReference type="ARBA" id="ARBA00022723"/>
    </source>
</evidence>
<evidence type="ECO:0000259" key="7">
    <source>
        <dbReference type="PROSITE" id="PS51379"/>
    </source>
</evidence>
<keyword evidence="5" id="KW-0408">Iron</keyword>
<dbReference type="PANTHER" id="PTHR43724:SF1">
    <property type="entry name" value="PYRUVATE SYNTHASE SUBUNIT PORD"/>
    <property type="match status" value="1"/>
</dbReference>
<dbReference type="NCBIfam" id="TIGR02179">
    <property type="entry name" value="PorD_KorD"/>
    <property type="match status" value="1"/>
</dbReference>
<comment type="caution">
    <text evidence="8">The sequence shown here is derived from an EMBL/GenBank/DDBJ whole genome shotgun (WGS) entry which is preliminary data.</text>
</comment>
<dbReference type="Proteomes" id="UP000230869">
    <property type="component" value="Unassembled WGS sequence"/>
</dbReference>
<protein>
    <submittedName>
        <fullName evidence="8">Pyruvate synthase</fullName>
    </submittedName>
</protein>
<dbReference type="PROSITE" id="PS00198">
    <property type="entry name" value="4FE4S_FER_1"/>
    <property type="match status" value="2"/>
</dbReference>
<organism evidence="8 9">
    <name type="scientific">Candidatus Falkowbacteria bacterium CG11_big_fil_rev_8_21_14_0_20_39_10</name>
    <dbReference type="NCBI Taxonomy" id="1974570"/>
    <lineage>
        <taxon>Bacteria</taxon>
        <taxon>Candidatus Falkowiibacteriota</taxon>
    </lineage>
</organism>
<dbReference type="InterPro" id="IPR017896">
    <property type="entry name" value="4Fe4S_Fe-S-bd"/>
</dbReference>
<dbReference type="Pfam" id="PF14697">
    <property type="entry name" value="Fer4_21"/>
    <property type="match status" value="1"/>
</dbReference>
<dbReference type="GO" id="GO:0046872">
    <property type="term" value="F:metal ion binding"/>
    <property type="evidence" value="ECO:0007669"/>
    <property type="project" value="UniProtKB-KW"/>
</dbReference>
<evidence type="ECO:0000256" key="5">
    <source>
        <dbReference type="ARBA" id="ARBA00023004"/>
    </source>
</evidence>
<gene>
    <name evidence="8" type="ORF">COV49_02460</name>
</gene>
<dbReference type="InterPro" id="IPR011898">
    <property type="entry name" value="PorD_KorD"/>
</dbReference>
<feature type="domain" description="4Fe-4S ferredoxin-type" evidence="7">
    <location>
        <begin position="21"/>
        <end position="50"/>
    </location>
</feature>
<keyword evidence="2" id="KW-0004">4Fe-4S</keyword>
<dbReference type="GO" id="GO:0016625">
    <property type="term" value="F:oxidoreductase activity, acting on the aldehyde or oxo group of donors, iron-sulfur protein as acceptor"/>
    <property type="evidence" value="ECO:0007669"/>
    <property type="project" value="InterPro"/>
</dbReference>
<keyword evidence="3" id="KW-0479">Metal-binding</keyword>
<evidence type="ECO:0000313" key="9">
    <source>
        <dbReference type="Proteomes" id="UP000230869"/>
    </source>
</evidence>